<dbReference type="OrthoDB" id="9789238at2"/>
<reference evidence="11 12" key="1">
    <citation type="journal article" date="2011" name="Stand. Genomic Sci.">
        <title>Complete genome sequence of Parvibaculum lavamentivorans type strain (DS-1(T)).</title>
        <authorList>
            <person name="Schleheck D."/>
            <person name="Weiss M."/>
            <person name="Pitluck S."/>
            <person name="Bruce D."/>
            <person name="Land M.L."/>
            <person name="Han S."/>
            <person name="Saunders E."/>
            <person name="Tapia R."/>
            <person name="Detter C."/>
            <person name="Brettin T."/>
            <person name="Han J."/>
            <person name="Woyke T."/>
            <person name="Goodwin L."/>
            <person name="Pennacchio L."/>
            <person name="Nolan M."/>
            <person name="Cook A.M."/>
            <person name="Kjelleberg S."/>
            <person name="Thomas T."/>
        </authorList>
    </citation>
    <scope>NUCLEOTIDE SEQUENCE [LARGE SCALE GENOMIC DNA]</scope>
    <source>
        <strain evidence="12">DS-1 / DSM 13023 / NCIMB 13966</strain>
    </source>
</reference>
<dbReference type="SMART" id="SM00388">
    <property type="entry name" value="HisKA"/>
    <property type="match status" value="1"/>
</dbReference>
<dbReference type="KEGG" id="pla:Plav_2379"/>
<feature type="transmembrane region" description="Helical" evidence="9">
    <location>
        <begin position="84"/>
        <end position="104"/>
    </location>
</feature>
<evidence type="ECO:0000256" key="9">
    <source>
        <dbReference type="SAM" id="Phobius"/>
    </source>
</evidence>
<dbReference type="EC" id="2.7.13.3" evidence="2"/>
<dbReference type="AlphaFoldDB" id="A7HVQ6"/>
<organism evidence="11 12">
    <name type="scientific">Parvibaculum lavamentivorans (strain DS-1 / DSM 13023 / NCIMB 13966)</name>
    <dbReference type="NCBI Taxonomy" id="402881"/>
    <lineage>
        <taxon>Bacteria</taxon>
        <taxon>Pseudomonadati</taxon>
        <taxon>Pseudomonadota</taxon>
        <taxon>Alphaproteobacteria</taxon>
        <taxon>Hyphomicrobiales</taxon>
        <taxon>Parvibaculaceae</taxon>
        <taxon>Parvibaculum</taxon>
    </lineage>
</organism>
<evidence type="ECO:0000259" key="10">
    <source>
        <dbReference type="PROSITE" id="PS50109"/>
    </source>
</evidence>
<evidence type="ECO:0000313" key="12">
    <source>
        <dbReference type="Proteomes" id="UP000006377"/>
    </source>
</evidence>
<dbReference type="InterPro" id="IPR003594">
    <property type="entry name" value="HATPase_dom"/>
</dbReference>
<dbReference type="InterPro" id="IPR005467">
    <property type="entry name" value="His_kinase_dom"/>
</dbReference>
<dbReference type="Gene3D" id="1.10.287.130">
    <property type="match status" value="1"/>
</dbReference>
<comment type="catalytic activity">
    <reaction evidence="1">
        <text>ATP + protein L-histidine = ADP + protein N-phospho-L-histidine.</text>
        <dbReference type="EC" id="2.7.13.3"/>
    </reaction>
</comment>
<keyword evidence="9" id="KW-0472">Membrane</keyword>
<keyword evidence="9" id="KW-1133">Transmembrane helix</keyword>
<evidence type="ECO:0000256" key="7">
    <source>
        <dbReference type="ARBA" id="ARBA00022840"/>
    </source>
</evidence>
<dbReference type="STRING" id="402881.Plav_2379"/>
<dbReference type="PANTHER" id="PTHR43065:SF10">
    <property type="entry name" value="PEROXIDE STRESS-ACTIVATED HISTIDINE KINASE MAK3"/>
    <property type="match status" value="1"/>
</dbReference>
<dbReference type="SUPFAM" id="SSF47384">
    <property type="entry name" value="Homodimeric domain of signal transducing histidine kinase"/>
    <property type="match status" value="1"/>
</dbReference>
<dbReference type="GO" id="GO:0000155">
    <property type="term" value="F:phosphorelay sensor kinase activity"/>
    <property type="evidence" value="ECO:0007669"/>
    <property type="project" value="InterPro"/>
</dbReference>
<evidence type="ECO:0000256" key="1">
    <source>
        <dbReference type="ARBA" id="ARBA00000085"/>
    </source>
</evidence>
<dbReference type="InterPro" id="IPR036097">
    <property type="entry name" value="HisK_dim/P_sf"/>
</dbReference>
<dbReference type="Pfam" id="PF02518">
    <property type="entry name" value="HATPase_c"/>
    <property type="match status" value="1"/>
</dbReference>
<feature type="transmembrane region" description="Helical" evidence="9">
    <location>
        <begin position="201"/>
        <end position="220"/>
    </location>
</feature>
<dbReference type="Pfam" id="PF17158">
    <property type="entry name" value="MASE4"/>
    <property type="match status" value="1"/>
</dbReference>
<evidence type="ECO:0000256" key="4">
    <source>
        <dbReference type="ARBA" id="ARBA00022679"/>
    </source>
</evidence>
<dbReference type="GO" id="GO:0005524">
    <property type="term" value="F:ATP binding"/>
    <property type="evidence" value="ECO:0007669"/>
    <property type="project" value="UniProtKB-KW"/>
</dbReference>
<evidence type="ECO:0000256" key="6">
    <source>
        <dbReference type="ARBA" id="ARBA00022777"/>
    </source>
</evidence>
<evidence type="ECO:0000256" key="3">
    <source>
        <dbReference type="ARBA" id="ARBA00022553"/>
    </source>
</evidence>
<dbReference type="Proteomes" id="UP000006377">
    <property type="component" value="Chromosome"/>
</dbReference>
<protein>
    <recommendedName>
        <fullName evidence="2">histidine kinase</fullName>
        <ecNumber evidence="2">2.7.13.3</ecNumber>
    </recommendedName>
</protein>
<evidence type="ECO:0000313" key="11">
    <source>
        <dbReference type="EMBL" id="ABS63989.1"/>
    </source>
</evidence>
<feature type="transmembrane region" description="Helical" evidence="9">
    <location>
        <begin position="57"/>
        <end position="77"/>
    </location>
</feature>
<evidence type="ECO:0000256" key="2">
    <source>
        <dbReference type="ARBA" id="ARBA00012438"/>
    </source>
</evidence>
<dbReference type="SUPFAM" id="SSF55874">
    <property type="entry name" value="ATPase domain of HSP90 chaperone/DNA topoisomerase II/histidine kinase"/>
    <property type="match status" value="1"/>
</dbReference>
<dbReference type="RefSeq" id="WP_012111298.1">
    <property type="nucleotide sequence ID" value="NC_009719.1"/>
</dbReference>
<evidence type="ECO:0000256" key="8">
    <source>
        <dbReference type="ARBA" id="ARBA00023012"/>
    </source>
</evidence>
<accession>A7HVQ6</accession>
<dbReference type="PROSITE" id="PS50109">
    <property type="entry name" value="HIS_KIN"/>
    <property type="match status" value="1"/>
</dbReference>
<evidence type="ECO:0000256" key="5">
    <source>
        <dbReference type="ARBA" id="ARBA00022741"/>
    </source>
</evidence>
<feature type="transmembrane region" description="Helical" evidence="9">
    <location>
        <begin position="256"/>
        <end position="277"/>
    </location>
</feature>
<dbReference type="InterPro" id="IPR033424">
    <property type="entry name" value="MASE4"/>
</dbReference>
<gene>
    <name evidence="11" type="ordered locus">Plav_2379</name>
</gene>
<keyword evidence="3" id="KW-0597">Phosphoprotein</keyword>
<dbReference type="InterPro" id="IPR036890">
    <property type="entry name" value="HATPase_C_sf"/>
</dbReference>
<feature type="domain" description="Histidine kinase" evidence="10">
    <location>
        <begin position="311"/>
        <end position="527"/>
    </location>
</feature>
<dbReference type="EMBL" id="CP000774">
    <property type="protein sequence ID" value="ABS63989.1"/>
    <property type="molecule type" value="Genomic_DNA"/>
</dbReference>
<dbReference type="CDD" id="cd00082">
    <property type="entry name" value="HisKA"/>
    <property type="match status" value="1"/>
</dbReference>
<name>A7HVQ6_PARL1</name>
<dbReference type="HOGENOM" id="CLU_482890_0_0_5"/>
<dbReference type="eggNOG" id="COG4191">
    <property type="taxonomic scope" value="Bacteria"/>
</dbReference>
<dbReference type="InterPro" id="IPR003661">
    <property type="entry name" value="HisK_dim/P_dom"/>
</dbReference>
<feature type="transmembrane region" description="Helical" evidence="9">
    <location>
        <begin position="26"/>
        <end position="45"/>
    </location>
</feature>
<keyword evidence="9" id="KW-0812">Transmembrane</keyword>
<keyword evidence="12" id="KW-1185">Reference proteome</keyword>
<feature type="transmembrane region" description="Helical" evidence="9">
    <location>
        <begin position="227"/>
        <end position="250"/>
    </location>
</feature>
<dbReference type="Gene3D" id="3.30.565.10">
    <property type="entry name" value="Histidine kinase-like ATPase, C-terminal domain"/>
    <property type="match status" value="1"/>
</dbReference>
<dbReference type="PANTHER" id="PTHR43065">
    <property type="entry name" value="SENSOR HISTIDINE KINASE"/>
    <property type="match status" value="1"/>
</dbReference>
<keyword evidence="5" id="KW-0547">Nucleotide-binding</keyword>
<dbReference type="PRINTS" id="PR00344">
    <property type="entry name" value="BCTRLSENSOR"/>
</dbReference>
<keyword evidence="6 11" id="KW-0418">Kinase</keyword>
<sequence length="538" mass="59088">MAEIAHEKEQTFLITTARPTRRQVQLAVWMLASLVVALLITMPFARTPLENTEIFLPAYASAILVNELFTAALLVAIYAVQRSAAILVLAAGYLFTGLLVVPWAMSFPGVFNALGFDMGLQSTAMIAVMRRIGFPLCVIAYVLLKDEDAAGKLETGPVQMRIVGMVFGVTAFVGVATWLIVLGDDLLPGFMEDTRNVTPLWSYVPAVSVTLYVTGIVLLWRQRRSVLDLWLMVVLATLCIEIVLLSYVSGGIRLSIGWWAGRICGLISASMVLVVLLSETAMLYGRLARALAQERRIRDARLSEMEALSASIAHEVNQPVASMATNANAGLRWLEREYPEAHETKAALTRIVRDGHRAGDIIRGVRSMFNRDSQVRVPTSINDLIAEVVERHRAEMRQSHVALDLQFKADMPVVTVNRIQIEQAVANLVTNAIDAMRSISERERRLSIVTGLGDEFTVLVSVADRGAGVTPAHAGEIFKPFYTTKPDGMGMGLMFCRSAVESHGGNLWVEQNKPCGAVFRFTLPCSIEVAPQYLRDAG</sequence>
<proteinExistence type="predicted"/>
<feature type="transmembrane region" description="Helical" evidence="9">
    <location>
        <begin position="163"/>
        <end position="181"/>
    </location>
</feature>
<dbReference type="SMART" id="SM00387">
    <property type="entry name" value="HATPase_c"/>
    <property type="match status" value="1"/>
</dbReference>
<feature type="transmembrane region" description="Helical" evidence="9">
    <location>
        <begin position="124"/>
        <end position="143"/>
    </location>
</feature>
<keyword evidence="4" id="KW-0808">Transferase</keyword>
<keyword evidence="8" id="KW-0902">Two-component regulatory system</keyword>
<keyword evidence="7" id="KW-0067">ATP-binding</keyword>
<dbReference type="InterPro" id="IPR004358">
    <property type="entry name" value="Sig_transdc_His_kin-like_C"/>
</dbReference>